<keyword evidence="1" id="KW-0812">Transmembrane</keyword>
<name>A0A1M6ETK3_9FLAO</name>
<dbReference type="AlphaFoldDB" id="A0A1M6ETK3"/>
<proteinExistence type="predicted"/>
<keyword evidence="1" id="KW-0472">Membrane</keyword>
<keyword evidence="1" id="KW-1133">Transmembrane helix</keyword>
<sequence>MKTNLKKPPAWFWVVSIVALLWNIIGVMAYLADAFMSAEALAALSQEQQNLYESRPAWVTAAFAFAVWGGLLGSLALLLRKDWALPLFIVSLVGVLAQNVYQFFLSNTFEVLGREAMAFPLLIITTGILLIIFAKWAKKNAFLG</sequence>
<feature type="transmembrane region" description="Helical" evidence="1">
    <location>
        <begin position="57"/>
        <end position="78"/>
    </location>
</feature>
<feature type="transmembrane region" description="Helical" evidence="1">
    <location>
        <begin position="116"/>
        <end position="137"/>
    </location>
</feature>
<keyword evidence="3" id="KW-1185">Reference proteome</keyword>
<dbReference type="Proteomes" id="UP000184543">
    <property type="component" value="Unassembled WGS sequence"/>
</dbReference>
<evidence type="ECO:0000256" key="1">
    <source>
        <dbReference type="SAM" id="Phobius"/>
    </source>
</evidence>
<evidence type="ECO:0008006" key="4">
    <source>
        <dbReference type="Google" id="ProtNLM"/>
    </source>
</evidence>
<evidence type="ECO:0000313" key="2">
    <source>
        <dbReference type="EMBL" id="SHI88797.1"/>
    </source>
</evidence>
<dbReference type="OrthoDB" id="1143964at2"/>
<organism evidence="2 3">
    <name type="scientific">Pseudozobellia thermophila</name>
    <dbReference type="NCBI Taxonomy" id="192903"/>
    <lineage>
        <taxon>Bacteria</taxon>
        <taxon>Pseudomonadati</taxon>
        <taxon>Bacteroidota</taxon>
        <taxon>Flavobacteriia</taxon>
        <taxon>Flavobacteriales</taxon>
        <taxon>Flavobacteriaceae</taxon>
        <taxon>Pseudozobellia</taxon>
    </lineage>
</organism>
<reference evidence="3" key="1">
    <citation type="submission" date="2016-11" db="EMBL/GenBank/DDBJ databases">
        <authorList>
            <person name="Varghese N."/>
            <person name="Submissions S."/>
        </authorList>
    </citation>
    <scope>NUCLEOTIDE SEQUENCE [LARGE SCALE GENOMIC DNA]</scope>
    <source>
        <strain evidence="3">DSM 19858</strain>
    </source>
</reference>
<evidence type="ECO:0000313" key="3">
    <source>
        <dbReference type="Proteomes" id="UP000184543"/>
    </source>
</evidence>
<feature type="transmembrane region" description="Helical" evidence="1">
    <location>
        <begin position="85"/>
        <end position="104"/>
    </location>
</feature>
<feature type="transmembrane region" description="Helical" evidence="1">
    <location>
        <begin position="12"/>
        <end position="32"/>
    </location>
</feature>
<accession>A0A1M6ETK3</accession>
<protein>
    <recommendedName>
        <fullName evidence="4">Sugar transporter</fullName>
    </recommendedName>
</protein>
<dbReference type="EMBL" id="FQYU01000002">
    <property type="protein sequence ID" value="SHI88797.1"/>
    <property type="molecule type" value="Genomic_DNA"/>
</dbReference>
<dbReference type="RefSeq" id="WP_072990396.1">
    <property type="nucleotide sequence ID" value="NZ_FQYU01000002.1"/>
</dbReference>
<dbReference type="STRING" id="192903.SAMN04488513_102173"/>
<gene>
    <name evidence="2" type="ORF">SAMN04488513_102173</name>
</gene>